<evidence type="ECO:0000256" key="2">
    <source>
        <dbReference type="ARBA" id="ARBA00022448"/>
    </source>
</evidence>
<evidence type="ECO:0000313" key="10">
    <source>
        <dbReference type="EMBL" id="QBF84152.1"/>
    </source>
</evidence>
<evidence type="ECO:0000313" key="11">
    <source>
        <dbReference type="Proteomes" id="UP000291106"/>
    </source>
</evidence>
<dbReference type="GO" id="GO:0015344">
    <property type="term" value="F:siderophore uptake transmembrane transporter activity"/>
    <property type="evidence" value="ECO:0007669"/>
    <property type="project" value="TreeGrafter"/>
</dbReference>
<keyword evidence="10" id="KW-0675">Receptor</keyword>
<reference evidence="10 11" key="1">
    <citation type="submission" date="2019-02" db="EMBL/GenBank/DDBJ databases">
        <title>Shewanella sp. D4-2 isolated from Dokdo Island.</title>
        <authorList>
            <person name="Baek K."/>
        </authorList>
    </citation>
    <scope>NUCLEOTIDE SEQUENCE [LARGE SCALE GENOMIC DNA]</scope>
    <source>
        <strain evidence="10 11">D4-2</strain>
    </source>
</reference>
<evidence type="ECO:0000256" key="1">
    <source>
        <dbReference type="ARBA" id="ARBA00004571"/>
    </source>
</evidence>
<keyword evidence="6 7" id="KW-0998">Cell outer membrane</keyword>
<feature type="domain" description="TonB-dependent receptor plug" evidence="9">
    <location>
        <begin position="70"/>
        <end position="153"/>
    </location>
</feature>
<evidence type="ECO:0000259" key="9">
    <source>
        <dbReference type="Pfam" id="PF07715"/>
    </source>
</evidence>
<keyword evidence="3 7" id="KW-1134">Transmembrane beta strand</keyword>
<evidence type="ECO:0000256" key="5">
    <source>
        <dbReference type="ARBA" id="ARBA00023136"/>
    </source>
</evidence>
<dbReference type="EMBL" id="CP036200">
    <property type="protein sequence ID" value="QBF84152.1"/>
    <property type="molecule type" value="Genomic_DNA"/>
</dbReference>
<comment type="subcellular location">
    <subcellularLocation>
        <location evidence="1 7">Cell outer membrane</location>
        <topology evidence="1 7">Multi-pass membrane protein</topology>
    </subcellularLocation>
</comment>
<dbReference type="InterPro" id="IPR037066">
    <property type="entry name" value="Plug_dom_sf"/>
</dbReference>
<protein>
    <submittedName>
        <fullName evidence="10">TonB-dependent copper receptor</fullName>
    </submittedName>
</protein>
<dbReference type="PROSITE" id="PS52016">
    <property type="entry name" value="TONB_DEPENDENT_REC_3"/>
    <property type="match status" value="1"/>
</dbReference>
<keyword evidence="4 7" id="KW-0812">Transmembrane</keyword>
<dbReference type="GO" id="GO:0009279">
    <property type="term" value="C:cell outer membrane"/>
    <property type="evidence" value="ECO:0007669"/>
    <property type="project" value="UniProtKB-SubCell"/>
</dbReference>
<dbReference type="OrthoDB" id="5332150at2"/>
<feature type="chain" id="PRO_5019004228" evidence="8">
    <location>
        <begin position="27"/>
        <end position="668"/>
    </location>
</feature>
<dbReference type="NCBIfam" id="TIGR01778">
    <property type="entry name" value="TonB-copper"/>
    <property type="match status" value="1"/>
</dbReference>
<dbReference type="InterPro" id="IPR039426">
    <property type="entry name" value="TonB-dep_rcpt-like"/>
</dbReference>
<gene>
    <name evidence="10" type="ORF">EXU30_16850</name>
</gene>
<keyword evidence="8" id="KW-0732">Signal</keyword>
<feature type="signal peptide" evidence="8">
    <location>
        <begin position="1"/>
        <end position="26"/>
    </location>
</feature>
<dbReference type="InterPro" id="IPR012910">
    <property type="entry name" value="Plug_dom"/>
</dbReference>
<accession>A0A411PKW6</accession>
<dbReference type="PANTHER" id="PTHR30069">
    <property type="entry name" value="TONB-DEPENDENT OUTER MEMBRANE RECEPTOR"/>
    <property type="match status" value="1"/>
</dbReference>
<dbReference type="Proteomes" id="UP000291106">
    <property type="component" value="Chromosome"/>
</dbReference>
<dbReference type="GO" id="GO:0044718">
    <property type="term" value="P:siderophore transmembrane transport"/>
    <property type="evidence" value="ECO:0007669"/>
    <property type="project" value="TreeGrafter"/>
</dbReference>
<dbReference type="KEGG" id="smai:EXU30_16850"/>
<comment type="similarity">
    <text evidence="7">Belongs to the TonB-dependent receptor family.</text>
</comment>
<sequence length="668" mass="73603">MNLNKTLIATFVTVALTNLTAIYATAAEQKQFDTQACDDYIVVTGEVMREPSKVNTDPKKPRLPLPAYDGSGYLKTIPGFSVGRKGGAGGDPSLRGLGGSRVSIVDDGQHVYGTCGGRMDPPTAYISPESYDNISVIKGPQTVKYGPVGSAGTVLFEKERQQFTESDVTGRASATAGSFGRQDYLVELSGGDENHYIDFDANKSQSDHYSDGDGNKIQSSYDRSNFNLALGWTPDEDTLLEIAYGTSDGSAEYADRANKAREINNENFTLLSQFVLDGDLFTNTEFQVYANENDHIMDQFDQGKNSGVNVRRATAGGHLWLDMSITDDWNATLGTDYMFSKHKGRSIDPTADHGLDDLLNKPFNDNLQYNNLGVFIESDFKLDATEKSSSKLMSGLRVDQWQTELFVAQKGKRDDTLISGFARYEYNRNHSQYYIGGGHSQRMPDYWEIMKASSAGLSQKAFDLEAEKTSQIDLGWIYQNDIEFSASVYFGKVQDYILIDANFDKTVAYNVDATIWGGEAALNYPLNDNWSTQTTVSYSHGHNDTQDVALGQVSPLEGRISINYENDNWTAGLFWRLVAAQDRVSIGQGNISGQDLSESSGFGTLALNGSWKHGNAVLISFGIENIFDITYSEHISRSGAGNDIPGSEPLFKVNEPGRTAWVKLDYTF</sequence>
<keyword evidence="11" id="KW-1185">Reference proteome</keyword>
<evidence type="ECO:0000256" key="6">
    <source>
        <dbReference type="ARBA" id="ARBA00023237"/>
    </source>
</evidence>
<dbReference type="AlphaFoldDB" id="A0A411PKW6"/>
<dbReference type="Pfam" id="PF07715">
    <property type="entry name" value="Plug"/>
    <property type="match status" value="1"/>
</dbReference>
<dbReference type="InterPro" id="IPR036942">
    <property type="entry name" value="Beta-barrel_TonB_sf"/>
</dbReference>
<evidence type="ECO:0000256" key="7">
    <source>
        <dbReference type="PROSITE-ProRule" id="PRU01360"/>
    </source>
</evidence>
<dbReference type="CDD" id="cd01347">
    <property type="entry name" value="ligand_gated_channel"/>
    <property type="match status" value="1"/>
</dbReference>
<evidence type="ECO:0000256" key="8">
    <source>
        <dbReference type="SAM" id="SignalP"/>
    </source>
</evidence>
<dbReference type="Gene3D" id="2.40.170.20">
    <property type="entry name" value="TonB-dependent receptor, beta-barrel domain"/>
    <property type="match status" value="1"/>
</dbReference>
<organism evidence="10 11">
    <name type="scientific">Shewanella maritima</name>
    <dbReference type="NCBI Taxonomy" id="2520507"/>
    <lineage>
        <taxon>Bacteria</taxon>
        <taxon>Pseudomonadati</taxon>
        <taxon>Pseudomonadota</taxon>
        <taxon>Gammaproteobacteria</taxon>
        <taxon>Alteromonadales</taxon>
        <taxon>Shewanellaceae</taxon>
        <taxon>Shewanella</taxon>
    </lineage>
</organism>
<dbReference type="RefSeq" id="WP_130601977.1">
    <property type="nucleotide sequence ID" value="NZ_CP036200.1"/>
</dbReference>
<dbReference type="Gene3D" id="2.170.130.10">
    <property type="entry name" value="TonB-dependent receptor, plug domain"/>
    <property type="match status" value="1"/>
</dbReference>
<dbReference type="InterPro" id="IPR010100">
    <property type="entry name" value="TonB-dep_Cu_rcpt"/>
</dbReference>
<dbReference type="PANTHER" id="PTHR30069:SF49">
    <property type="entry name" value="OUTER MEMBRANE PROTEIN C"/>
    <property type="match status" value="1"/>
</dbReference>
<proteinExistence type="inferred from homology"/>
<evidence type="ECO:0000256" key="4">
    <source>
        <dbReference type="ARBA" id="ARBA00022692"/>
    </source>
</evidence>
<evidence type="ECO:0000256" key="3">
    <source>
        <dbReference type="ARBA" id="ARBA00022452"/>
    </source>
</evidence>
<dbReference type="SUPFAM" id="SSF56935">
    <property type="entry name" value="Porins"/>
    <property type="match status" value="1"/>
</dbReference>
<name>A0A411PKW6_9GAMM</name>
<keyword evidence="5 7" id="KW-0472">Membrane</keyword>
<keyword evidence="2 7" id="KW-0813">Transport</keyword>